<dbReference type="PROSITE" id="PS00092">
    <property type="entry name" value="N6_MTASE"/>
    <property type="match status" value="1"/>
</dbReference>
<dbReference type="PANTHER" id="PTHR18895">
    <property type="entry name" value="HEMK METHYLTRANSFERASE"/>
    <property type="match status" value="1"/>
</dbReference>
<feature type="binding site" evidence="5">
    <location>
        <begin position="130"/>
        <end position="134"/>
    </location>
    <ligand>
        <name>S-adenosyl-L-methionine</name>
        <dbReference type="ChEBI" id="CHEBI:59789"/>
    </ligand>
</feature>
<dbReference type="SUPFAM" id="SSF53335">
    <property type="entry name" value="S-adenosyl-L-methionine-dependent methyltransferases"/>
    <property type="match status" value="1"/>
</dbReference>
<dbReference type="InterPro" id="IPR002052">
    <property type="entry name" value="DNA_methylase_N6_adenine_CS"/>
</dbReference>
<dbReference type="Pfam" id="PF05175">
    <property type="entry name" value="MTS"/>
    <property type="match status" value="1"/>
</dbReference>
<comment type="function">
    <text evidence="5">Methylates the class 1 translation termination release factors RF1/PrfA and RF2/PrfB on the glutamine residue of the universally conserved GGQ motif.</text>
</comment>
<keyword evidence="2 5" id="KW-0808">Transferase</keyword>
<evidence type="ECO:0000256" key="5">
    <source>
        <dbReference type="HAMAP-Rule" id="MF_02126"/>
    </source>
</evidence>
<dbReference type="GO" id="GO:0032259">
    <property type="term" value="P:methylation"/>
    <property type="evidence" value="ECO:0007669"/>
    <property type="project" value="UniProtKB-KW"/>
</dbReference>
<accession>Q0G7Y3</accession>
<proteinExistence type="inferred from homology"/>
<dbReference type="GO" id="GO:0102559">
    <property type="term" value="F:peptide chain release factor N(5)-glutamine methyltransferase activity"/>
    <property type="evidence" value="ECO:0007669"/>
    <property type="project" value="UniProtKB-EC"/>
</dbReference>
<dbReference type="AlphaFoldDB" id="Q0G7Y3"/>
<comment type="caution">
    <text evidence="8">The sequence shown here is derived from an EMBL/GenBank/DDBJ whole genome shotgun (WGS) entry which is preliminary data.</text>
</comment>
<dbReference type="CDD" id="cd02440">
    <property type="entry name" value="AdoMet_MTases"/>
    <property type="match status" value="1"/>
</dbReference>
<evidence type="ECO:0000256" key="2">
    <source>
        <dbReference type="ARBA" id="ARBA00022679"/>
    </source>
</evidence>
<evidence type="ECO:0000256" key="1">
    <source>
        <dbReference type="ARBA" id="ARBA00022603"/>
    </source>
</evidence>
<sequence length="298" mass="32494">MTDADRGSTIGDAMRRAVRNLAEAGVGGADFDTRVLMADVLGIETSSLLARRERPIEPDAEERFTAYISRRRSGEPVHRILGKRGFYGHDFELSAGTLEPRPDTEIVVEMGIAFLRTVDRDRPLRVLDIGTGSGVIALSILVALPHTHAFGTDISEDALATARRNAKRLKVDARFETSVTDYAAGITGPLDLAISNPPYIATRDIAGLSSEVRDFDPKSALDGGEDGLKAYRAIAAQVRSVLADDGSVVVEIGIDQKDPVTRIFEACGFTLSDWRKDYGGIVRALRFSREEAPCDRFR</sequence>
<feature type="domain" description="Release factor glutamine methyltransferase N-terminal" evidence="7">
    <location>
        <begin position="12"/>
        <end position="82"/>
    </location>
</feature>
<evidence type="ECO:0000256" key="4">
    <source>
        <dbReference type="ARBA" id="ARBA00048391"/>
    </source>
</evidence>
<feature type="domain" description="Methyltransferase small" evidence="6">
    <location>
        <begin position="114"/>
        <end position="203"/>
    </location>
</feature>
<dbReference type="InterPro" id="IPR019874">
    <property type="entry name" value="RF_methyltr_PrmC"/>
</dbReference>
<dbReference type="Proteomes" id="UP000004310">
    <property type="component" value="Unassembled WGS sequence"/>
</dbReference>
<evidence type="ECO:0000259" key="6">
    <source>
        <dbReference type="Pfam" id="PF05175"/>
    </source>
</evidence>
<protein>
    <recommendedName>
        <fullName evidence="5">Release factor glutamine methyltransferase</fullName>
        <shortName evidence="5">RF MTase</shortName>
        <ecNumber evidence="5">2.1.1.297</ecNumber>
    </recommendedName>
    <alternativeName>
        <fullName evidence="5">N5-glutamine methyltransferase PrmC</fullName>
    </alternativeName>
    <alternativeName>
        <fullName evidence="5">Protein-(glutamine-N5) MTase PrmC</fullName>
    </alternativeName>
    <alternativeName>
        <fullName evidence="5">Protein-glutamine N-methyltransferase PrmC</fullName>
    </alternativeName>
</protein>
<dbReference type="EMBL" id="AATP01000001">
    <property type="protein sequence ID" value="EAU42231.1"/>
    <property type="molecule type" value="Genomic_DNA"/>
</dbReference>
<gene>
    <name evidence="5" type="primary">prmC</name>
    <name evidence="8" type="ORF">FP2506_05316</name>
</gene>
<dbReference type="NCBIfam" id="TIGR00536">
    <property type="entry name" value="hemK_fam"/>
    <property type="match status" value="1"/>
</dbReference>
<comment type="similarity">
    <text evidence="5">Belongs to the protein N5-glutamine methyltransferase family. PrmC subfamily.</text>
</comment>
<evidence type="ECO:0000256" key="3">
    <source>
        <dbReference type="ARBA" id="ARBA00022691"/>
    </source>
</evidence>
<evidence type="ECO:0000259" key="7">
    <source>
        <dbReference type="Pfam" id="PF17827"/>
    </source>
</evidence>
<dbReference type="Gene3D" id="3.40.50.150">
    <property type="entry name" value="Vaccinia Virus protein VP39"/>
    <property type="match status" value="1"/>
</dbReference>
<name>Q0G7Y3_9HYPH</name>
<dbReference type="HAMAP" id="MF_02126">
    <property type="entry name" value="RF_methyltr_PrmC"/>
    <property type="match status" value="1"/>
</dbReference>
<reference evidence="8 9" key="1">
    <citation type="journal article" date="2010" name="J. Bacteriol.">
        <title>Genome sequence of Fulvimarina pelagi HTCC2506T, a Mn(II)-oxidizing alphaproteobacterium possessing an aerobic anoxygenic photosynthetic gene cluster and Xanthorhodopsin.</title>
        <authorList>
            <person name="Kang I."/>
            <person name="Oh H.M."/>
            <person name="Lim S.I."/>
            <person name="Ferriera S."/>
            <person name="Giovannoni S.J."/>
            <person name="Cho J.C."/>
        </authorList>
    </citation>
    <scope>NUCLEOTIDE SEQUENCE [LARGE SCALE GENOMIC DNA]</scope>
    <source>
        <strain evidence="8 9">HTCC2506</strain>
    </source>
</reference>
<dbReference type="InterPro" id="IPR029063">
    <property type="entry name" value="SAM-dependent_MTases_sf"/>
</dbReference>
<dbReference type="Gene3D" id="1.10.8.10">
    <property type="entry name" value="DNA helicase RuvA subunit, C-terminal domain"/>
    <property type="match status" value="1"/>
</dbReference>
<keyword evidence="1 5" id="KW-0489">Methyltransferase</keyword>
<dbReference type="HOGENOM" id="CLU_018398_3_1_5"/>
<keyword evidence="9" id="KW-1185">Reference proteome</keyword>
<feature type="binding site" evidence="5">
    <location>
        <begin position="196"/>
        <end position="199"/>
    </location>
    <ligand>
        <name>substrate</name>
    </ligand>
</feature>
<organism evidence="8 9">
    <name type="scientific">Fulvimarina pelagi HTCC2506</name>
    <dbReference type="NCBI Taxonomy" id="314231"/>
    <lineage>
        <taxon>Bacteria</taxon>
        <taxon>Pseudomonadati</taxon>
        <taxon>Pseudomonadota</taxon>
        <taxon>Alphaproteobacteria</taxon>
        <taxon>Hyphomicrobiales</taxon>
        <taxon>Aurantimonadaceae</taxon>
        <taxon>Fulvimarina</taxon>
    </lineage>
</organism>
<dbReference type="PANTHER" id="PTHR18895:SF74">
    <property type="entry name" value="MTRF1L RELEASE FACTOR GLUTAMINE METHYLTRANSFERASE"/>
    <property type="match status" value="1"/>
</dbReference>
<evidence type="ECO:0000313" key="8">
    <source>
        <dbReference type="EMBL" id="EAU42231.1"/>
    </source>
</evidence>
<dbReference type="InterPro" id="IPR040758">
    <property type="entry name" value="PrmC_N"/>
</dbReference>
<dbReference type="Pfam" id="PF17827">
    <property type="entry name" value="PrmC_N"/>
    <property type="match status" value="1"/>
</dbReference>
<dbReference type="InterPro" id="IPR007848">
    <property type="entry name" value="Small_mtfrase_dom"/>
</dbReference>
<dbReference type="RefSeq" id="WP_007066206.1">
    <property type="nucleotide sequence ID" value="NZ_DS022272.1"/>
</dbReference>
<dbReference type="STRING" id="217511.GCA_001463845_01621"/>
<dbReference type="eggNOG" id="COG2890">
    <property type="taxonomic scope" value="Bacteria"/>
</dbReference>
<comment type="catalytic activity">
    <reaction evidence="4 5">
        <text>L-glutaminyl-[peptide chain release factor] + S-adenosyl-L-methionine = N(5)-methyl-L-glutaminyl-[peptide chain release factor] + S-adenosyl-L-homocysteine + H(+)</text>
        <dbReference type="Rhea" id="RHEA:42896"/>
        <dbReference type="Rhea" id="RHEA-COMP:10271"/>
        <dbReference type="Rhea" id="RHEA-COMP:10272"/>
        <dbReference type="ChEBI" id="CHEBI:15378"/>
        <dbReference type="ChEBI" id="CHEBI:30011"/>
        <dbReference type="ChEBI" id="CHEBI:57856"/>
        <dbReference type="ChEBI" id="CHEBI:59789"/>
        <dbReference type="ChEBI" id="CHEBI:61891"/>
        <dbReference type="EC" id="2.1.1.297"/>
    </reaction>
</comment>
<dbReference type="InterPro" id="IPR050320">
    <property type="entry name" value="N5-glutamine_MTase"/>
</dbReference>
<feature type="binding site" evidence="5">
    <location>
        <position position="196"/>
    </location>
    <ligand>
        <name>S-adenosyl-L-methionine</name>
        <dbReference type="ChEBI" id="CHEBI:59789"/>
    </ligand>
</feature>
<dbReference type="InterPro" id="IPR004556">
    <property type="entry name" value="HemK-like"/>
</dbReference>
<dbReference type="NCBIfam" id="TIGR03534">
    <property type="entry name" value="RF_mod_PrmC"/>
    <property type="match status" value="1"/>
</dbReference>
<comment type="caution">
    <text evidence="5">Lacks conserved residue(s) required for the propagation of feature annotation.</text>
</comment>
<dbReference type="GO" id="GO:0003676">
    <property type="term" value="F:nucleic acid binding"/>
    <property type="evidence" value="ECO:0007669"/>
    <property type="project" value="InterPro"/>
</dbReference>
<keyword evidence="3 5" id="KW-0949">S-adenosyl-L-methionine</keyword>
<dbReference type="EC" id="2.1.1.297" evidence="5"/>
<feature type="binding site" evidence="5">
    <location>
        <position position="153"/>
    </location>
    <ligand>
        <name>S-adenosyl-L-methionine</name>
        <dbReference type="ChEBI" id="CHEBI:59789"/>
    </ligand>
</feature>
<evidence type="ECO:0000313" key="9">
    <source>
        <dbReference type="Proteomes" id="UP000004310"/>
    </source>
</evidence>